<feature type="domain" description="PRD" evidence="2">
    <location>
        <begin position="61"/>
        <end position="166"/>
    </location>
</feature>
<gene>
    <name evidence="3" type="ORF">G4Z05_02805</name>
</gene>
<proteinExistence type="predicted"/>
<comment type="caution">
    <text evidence="3">The sequence shown here is derived from an EMBL/GenBank/DDBJ whole genome shotgun (WGS) entry which is preliminary data.</text>
</comment>
<dbReference type="GO" id="GO:0003723">
    <property type="term" value="F:RNA binding"/>
    <property type="evidence" value="ECO:0007669"/>
    <property type="project" value="InterPro"/>
</dbReference>
<evidence type="ECO:0000259" key="2">
    <source>
        <dbReference type="PROSITE" id="PS51372"/>
    </source>
</evidence>
<dbReference type="PROSITE" id="PS51372">
    <property type="entry name" value="PRD_2"/>
    <property type="match status" value="2"/>
</dbReference>
<dbReference type="InterPro" id="IPR004341">
    <property type="entry name" value="CAT_RNA-bd_dom"/>
</dbReference>
<evidence type="ECO:0000313" key="4">
    <source>
        <dbReference type="Proteomes" id="UP000481621"/>
    </source>
</evidence>
<organism evidence="3 4">
    <name type="scientific">Neobacillus thermocopriae</name>
    <dbReference type="NCBI Taxonomy" id="1215031"/>
    <lineage>
        <taxon>Bacteria</taxon>
        <taxon>Bacillati</taxon>
        <taxon>Bacillota</taxon>
        <taxon>Bacilli</taxon>
        <taxon>Bacillales</taxon>
        <taxon>Bacillaceae</taxon>
        <taxon>Neobacillus</taxon>
    </lineage>
</organism>
<dbReference type="Proteomes" id="UP000481621">
    <property type="component" value="Unassembled WGS sequence"/>
</dbReference>
<dbReference type="SUPFAM" id="SSF50151">
    <property type="entry name" value="SacY-like RNA-binding domain"/>
    <property type="match status" value="1"/>
</dbReference>
<keyword evidence="1" id="KW-0677">Repeat</keyword>
<feature type="domain" description="PRD" evidence="2">
    <location>
        <begin position="167"/>
        <end position="272"/>
    </location>
</feature>
<dbReference type="PANTHER" id="PTHR30185">
    <property type="entry name" value="CRYPTIC BETA-GLUCOSIDE BGL OPERON ANTITERMINATOR"/>
    <property type="match status" value="1"/>
</dbReference>
<dbReference type="Pfam" id="PF03123">
    <property type="entry name" value="CAT_RBD"/>
    <property type="match status" value="1"/>
</dbReference>
<accession>A0A6B3TPY8</accession>
<dbReference type="InterPro" id="IPR036634">
    <property type="entry name" value="PRD_sf"/>
</dbReference>
<sequence length="272" mass="32019">MKIKQILNNNAVVIIDQKEEKIAIGSGIAFQKKKNDIVNPNKIEKLFVLKENERFHQLLLQIPEEHFALSEEIITYAEQSLGTKLSEHIHIALTDHLSFAIERIRDGIYVKNKLLQEIKILYKNEFNIGLWAIKHMEKKMNITFPIDEAGYIALHIHTAKLKSGDMKQTLRQTAILSHMIQTIRDHLKMEMNEEDLSYQRLITHLRFALLRINDKQQHTMDEEMLKMIKLKFPASYECAQQIATELLHHYQMLLPEHELGYITLHIERLRIK</sequence>
<dbReference type="InterPro" id="IPR050661">
    <property type="entry name" value="BglG_antiterminators"/>
</dbReference>
<evidence type="ECO:0000256" key="1">
    <source>
        <dbReference type="ARBA" id="ARBA00022737"/>
    </source>
</evidence>
<dbReference type="Pfam" id="PF00874">
    <property type="entry name" value="PRD"/>
    <property type="match status" value="2"/>
</dbReference>
<dbReference type="SUPFAM" id="SSF63520">
    <property type="entry name" value="PTS-regulatory domain, PRD"/>
    <property type="match status" value="2"/>
</dbReference>
<dbReference type="AlphaFoldDB" id="A0A6B3TPY8"/>
<keyword evidence="4" id="KW-1185">Reference proteome</keyword>
<reference evidence="3" key="1">
    <citation type="submission" date="2020-02" db="EMBL/GenBank/DDBJ databases">
        <title>Bacillus sedimentmangrovi sp. nov., isolated from sediment of the mangrove ecosystem.</title>
        <authorList>
            <person name="Liu G."/>
        </authorList>
    </citation>
    <scope>NUCLEOTIDE SEQUENCE [LARGE SCALE GENOMIC DNA]</scope>
    <source>
        <strain evidence="3">SgZ-7</strain>
    </source>
</reference>
<dbReference type="InterPro" id="IPR036650">
    <property type="entry name" value="CAT_RNA-bd_dom_sf"/>
</dbReference>
<dbReference type="Gene3D" id="2.30.24.10">
    <property type="entry name" value="CAT RNA-binding domain"/>
    <property type="match status" value="1"/>
</dbReference>
<protein>
    <submittedName>
        <fullName evidence="3">PRD domain-containing protein</fullName>
    </submittedName>
</protein>
<dbReference type="GO" id="GO:0006355">
    <property type="term" value="P:regulation of DNA-templated transcription"/>
    <property type="evidence" value="ECO:0007669"/>
    <property type="project" value="InterPro"/>
</dbReference>
<evidence type="ECO:0000313" key="3">
    <source>
        <dbReference type="EMBL" id="NEX77817.1"/>
    </source>
</evidence>
<dbReference type="Gene3D" id="1.10.1790.10">
    <property type="entry name" value="PRD domain"/>
    <property type="match status" value="2"/>
</dbReference>
<dbReference type="EMBL" id="JAAIUV010000003">
    <property type="protein sequence ID" value="NEX77817.1"/>
    <property type="molecule type" value="Genomic_DNA"/>
</dbReference>
<dbReference type="PANTHER" id="PTHR30185:SF15">
    <property type="entry name" value="CRYPTIC BETA-GLUCOSIDE BGL OPERON ANTITERMINATOR"/>
    <property type="match status" value="1"/>
</dbReference>
<name>A0A6B3TPY8_9BACI</name>
<dbReference type="SMART" id="SM01061">
    <property type="entry name" value="CAT_RBD"/>
    <property type="match status" value="1"/>
</dbReference>
<dbReference type="InterPro" id="IPR011608">
    <property type="entry name" value="PRD"/>
</dbReference>